<feature type="compositionally biased region" description="Basic and acidic residues" evidence="1">
    <location>
        <begin position="12"/>
        <end position="33"/>
    </location>
</feature>
<feature type="compositionally biased region" description="Basic and acidic residues" evidence="1">
    <location>
        <begin position="66"/>
        <end position="75"/>
    </location>
</feature>
<reference evidence="2" key="1">
    <citation type="submission" date="2021-12" db="EMBL/GenBank/DDBJ databases">
        <authorList>
            <person name="King R."/>
        </authorList>
    </citation>
    <scope>NUCLEOTIDE SEQUENCE</scope>
</reference>
<gene>
    <name evidence="2" type="ORF">BEMITA_LOCUS11047</name>
</gene>
<dbReference type="Proteomes" id="UP001152759">
    <property type="component" value="Chromosome 6"/>
</dbReference>
<feature type="compositionally biased region" description="Basic residues" evidence="1">
    <location>
        <begin position="1"/>
        <end position="11"/>
    </location>
</feature>
<dbReference type="AlphaFoldDB" id="A0A9P0F8M6"/>
<feature type="region of interest" description="Disordered" evidence="1">
    <location>
        <begin position="1"/>
        <end position="54"/>
    </location>
</feature>
<evidence type="ECO:0000313" key="2">
    <source>
        <dbReference type="EMBL" id="CAH0392538.1"/>
    </source>
</evidence>
<feature type="region of interest" description="Disordered" evidence="1">
    <location>
        <begin position="59"/>
        <end position="78"/>
    </location>
</feature>
<dbReference type="EMBL" id="OU963867">
    <property type="protein sequence ID" value="CAH0392538.1"/>
    <property type="molecule type" value="Genomic_DNA"/>
</dbReference>
<evidence type="ECO:0000313" key="3">
    <source>
        <dbReference type="Proteomes" id="UP001152759"/>
    </source>
</evidence>
<dbReference type="OrthoDB" id="6614946at2759"/>
<protein>
    <submittedName>
        <fullName evidence="2">Uncharacterized protein</fullName>
    </submittedName>
</protein>
<keyword evidence="3" id="KW-1185">Reference proteome</keyword>
<evidence type="ECO:0000256" key="1">
    <source>
        <dbReference type="SAM" id="MobiDB-lite"/>
    </source>
</evidence>
<name>A0A9P0F8M6_BEMTA</name>
<sequence length="498" mass="56857">MPGKKKKLNAKKKAENQRHVEHRRQREEEEAARPKSFNEAGPSSAPGFAKRKEDCCSAKHHHSDHHHHDDHHSTDSFDSEGIFDLEEQIDLMDLSNLSDPNQDGISFYNFDQYNNTIHTGIAIVQEPVQDEKHSGSENEASDPPKFKGESGYIRTVSLASRKVNKLSRPHHIDLYDLYFQLSTVLEYLSNYTVQVLVSKNKASRKPFLKKLGANNINEDLQKVLDGLPEFKESHRKPIDIEEFQAIPEQKKSDLRKYINSLAPLPQPEPEPNNHAYFERGDEGEGVLTNDEFPNPFARVGIEIVENEEPVFNNQPNTTDLSLPRLSMLAALIGQKRNYKRVRPALTNRLIVDNLPKRYLSKFLNLMTTGFCFLGKLIIESLHSDEKINRGNIFDFQDGDVGFWWAGVIILDWNEYLLRTVNGKPKHKPISCINYIKTVGEGSVAFKAMLNLGPDGLYFTDEDQKNFQETIERIKHKRLTAPKPEGADDDHVIANVLEL</sequence>
<organism evidence="2 3">
    <name type="scientific">Bemisia tabaci</name>
    <name type="common">Sweetpotato whitefly</name>
    <name type="synonym">Aleurodes tabaci</name>
    <dbReference type="NCBI Taxonomy" id="7038"/>
    <lineage>
        <taxon>Eukaryota</taxon>
        <taxon>Metazoa</taxon>
        <taxon>Ecdysozoa</taxon>
        <taxon>Arthropoda</taxon>
        <taxon>Hexapoda</taxon>
        <taxon>Insecta</taxon>
        <taxon>Pterygota</taxon>
        <taxon>Neoptera</taxon>
        <taxon>Paraneoptera</taxon>
        <taxon>Hemiptera</taxon>
        <taxon>Sternorrhyncha</taxon>
        <taxon>Aleyrodoidea</taxon>
        <taxon>Aleyrodidae</taxon>
        <taxon>Aleyrodinae</taxon>
        <taxon>Bemisia</taxon>
    </lineage>
</organism>
<dbReference type="KEGG" id="btab:109034757"/>
<proteinExistence type="predicted"/>
<accession>A0A9P0F8M6</accession>